<dbReference type="EMBL" id="KK500771">
    <property type="protein sequence ID" value="KFP10150.1"/>
    <property type="molecule type" value="Genomic_DNA"/>
</dbReference>
<dbReference type="Pfam" id="PF24681">
    <property type="entry name" value="Kelch_KLHDC2_KLHL20_DRC7"/>
    <property type="match status" value="1"/>
</dbReference>
<dbReference type="InterPro" id="IPR052124">
    <property type="entry name" value="Rab9_kelch_effector"/>
</dbReference>
<keyword evidence="6" id="KW-1185">Reference proteome</keyword>
<evidence type="ECO:0000313" key="5">
    <source>
        <dbReference type="EMBL" id="KFP10150.1"/>
    </source>
</evidence>
<evidence type="ECO:0000256" key="3">
    <source>
        <dbReference type="ARBA" id="ARBA00037224"/>
    </source>
</evidence>
<dbReference type="AlphaFoldDB" id="A0A091IRU4"/>
<evidence type="ECO:0000256" key="4">
    <source>
        <dbReference type="ARBA" id="ARBA00039295"/>
    </source>
</evidence>
<keyword evidence="2" id="KW-0677">Repeat</keyword>
<dbReference type="PANTHER" id="PTHR46647:SF1">
    <property type="entry name" value="RAB9 EFFECTOR PROTEIN WITH KELCH MOTIFS"/>
    <property type="match status" value="1"/>
</dbReference>
<accession>A0A091IRU4</accession>
<evidence type="ECO:0000313" key="6">
    <source>
        <dbReference type="Proteomes" id="UP000053119"/>
    </source>
</evidence>
<evidence type="ECO:0000256" key="1">
    <source>
        <dbReference type="ARBA" id="ARBA00022441"/>
    </source>
</evidence>
<reference evidence="5 6" key="1">
    <citation type="submission" date="2014-04" db="EMBL/GenBank/DDBJ databases">
        <title>Genome evolution of avian class.</title>
        <authorList>
            <person name="Zhang G."/>
            <person name="Li C."/>
        </authorList>
    </citation>
    <scope>NUCLEOTIDE SEQUENCE [LARGE SCALE GENOMIC DNA]</scope>
    <source>
        <strain evidence="5">BGI_Z169</strain>
    </source>
</reference>
<gene>
    <name evidence="5" type="ORF">Z169_08374</name>
</gene>
<keyword evidence="1" id="KW-0880">Kelch repeat</keyword>
<dbReference type="Gene3D" id="2.120.10.80">
    <property type="entry name" value="Kelch-type beta propeller"/>
    <property type="match status" value="1"/>
</dbReference>
<dbReference type="Proteomes" id="UP000053119">
    <property type="component" value="Unassembled WGS sequence"/>
</dbReference>
<feature type="non-terminal residue" evidence="5">
    <location>
        <position position="239"/>
    </location>
</feature>
<protein>
    <recommendedName>
        <fullName evidence="4">Rab9 effector protein with kelch motifs</fullName>
    </recommendedName>
</protein>
<dbReference type="SUPFAM" id="SSF117281">
    <property type="entry name" value="Kelch motif"/>
    <property type="match status" value="1"/>
</dbReference>
<organism evidence="5 6">
    <name type="scientific">Egretta garzetta</name>
    <name type="common">Little egret</name>
    <dbReference type="NCBI Taxonomy" id="188379"/>
    <lineage>
        <taxon>Eukaryota</taxon>
        <taxon>Metazoa</taxon>
        <taxon>Chordata</taxon>
        <taxon>Craniata</taxon>
        <taxon>Vertebrata</taxon>
        <taxon>Euteleostomi</taxon>
        <taxon>Archelosauria</taxon>
        <taxon>Archosauria</taxon>
        <taxon>Dinosauria</taxon>
        <taxon>Saurischia</taxon>
        <taxon>Theropoda</taxon>
        <taxon>Coelurosauria</taxon>
        <taxon>Aves</taxon>
        <taxon>Neognathae</taxon>
        <taxon>Neoaves</taxon>
        <taxon>Aequornithes</taxon>
        <taxon>Pelecaniformes</taxon>
        <taxon>Ardeidae</taxon>
        <taxon>Egretta</taxon>
    </lineage>
</organism>
<comment type="function">
    <text evidence="3">Rab9 effector required for endosome to trans-Golgi network (TGN) transport.</text>
</comment>
<dbReference type="STRING" id="188379.A0A091IRU4"/>
<sequence length="239" mass="25979">EIGTWETPEVRGVQPAPRTFHTSSAAIGDCLYVFGGGEKGAEPVTDQRLHVFDTAALTWSQPETHGDPPSPRHGHVVVAVGTKLFIHGGLAGDVFYSDLFCIDINDMRWIKIPATGDIPGGRASHSSAVFKDHLYIFGGIGPDGTLDTTYKYHTERQQWTLLQFNSPLPAGRLDHAMCVIPWKAGRELAVSAGGTAGPLQESREEEGRAEETVVHLLLIFGGMDTQGEIYRDCLVSLIE</sequence>
<dbReference type="PANTHER" id="PTHR46647">
    <property type="entry name" value="RAB9 EFFECTOR PROTEIN WITH KELCH MOTIFS"/>
    <property type="match status" value="1"/>
</dbReference>
<proteinExistence type="predicted"/>
<evidence type="ECO:0000256" key="2">
    <source>
        <dbReference type="ARBA" id="ARBA00022737"/>
    </source>
</evidence>
<dbReference type="InterPro" id="IPR015915">
    <property type="entry name" value="Kelch-typ_b-propeller"/>
</dbReference>
<name>A0A091IRU4_EGRGA</name>
<feature type="non-terminal residue" evidence="5">
    <location>
        <position position="1"/>
    </location>
</feature>